<keyword evidence="5" id="KW-0479">Metal-binding</keyword>
<evidence type="ECO:0000313" key="13">
    <source>
        <dbReference type="EMBL" id="KAK1010656.1"/>
    </source>
</evidence>
<feature type="domain" description="Isopropylmalate dehydrogenase-like" evidence="11">
    <location>
        <begin position="10"/>
        <end position="360"/>
    </location>
</feature>
<gene>
    <name evidence="14" type="ORF">B0A54_12084</name>
    <name evidence="12" type="ORF">LTR82_007245</name>
    <name evidence="13" type="ORF">LTR91_002491</name>
</gene>
<evidence type="ECO:0000256" key="10">
    <source>
        <dbReference type="ARBA" id="ARBA00049301"/>
    </source>
</evidence>
<dbReference type="NCBIfam" id="TIGR02089">
    <property type="entry name" value="TTC"/>
    <property type="match status" value="1"/>
</dbReference>
<comment type="cofactor">
    <cofactor evidence="2">
        <name>Mg(2+)</name>
        <dbReference type="ChEBI" id="CHEBI:18420"/>
    </cofactor>
</comment>
<name>A0A4U0UIM2_9PEZI</name>
<evidence type="ECO:0000256" key="7">
    <source>
        <dbReference type="ARBA" id="ARBA00023002"/>
    </source>
</evidence>
<comment type="similarity">
    <text evidence="3">Belongs to the isocitrate and isopropylmalate dehydrogenases family.</text>
</comment>
<dbReference type="EMBL" id="JAUJLE010000011">
    <property type="protein sequence ID" value="KAK1010656.1"/>
    <property type="molecule type" value="Genomic_DNA"/>
</dbReference>
<dbReference type="PANTHER" id="PTHR43275:SF1">
    <property type="entry name" value="D-MALATE DEHYDROGENASE [DECARBOXYLATING]"/>
    <property type="match status" value="1"/>
</dbReference>
<dbReference type="OrthoDB" id="10261637at2759"/>
<evidence type="ECO:0000256" key="1">
    <source>
        <dbReference type="ARBA" id="ARBA00001936"/>
    </source>
</evidence>
<dbReference type="Proteomes" id="UP001175353">
    <property type="component" value="Unassembled WGS sequence"/>
</dbReference>
<evidence type="ECO:0000256" key="3">
    <source>
        <dbReference type="ARBA" id="ARBA00007769"/>
    </source>
</evidence>
<evidence type="ECO:0000313" key="15">
    <source>
        <dbReference type="Proteomes" id="UP000310066"/>
    </source>
</evidence>
<comment type="cofactor">
    <cofactor evidence="1">
        <name>Mn(2+)</name>
        <dbReference type="ChEBI" id="CHEBI:29035"/>
    </cofactor>
</comment>
<dbReference type="InterPro" id="IPR050501">
    <property type="entry name" value="ICDH/IPMDH"/>
</dbReference>
<evidence type="ECO:0000256" key="8">
    <source>
        <dbReference type="ARBA" id="ARBA00023027"/>
    </source>
</evidence>
<dbReference type="SMART" id="SM01329">
    <property type="entry name" value="Iso_dh"/>
    <property type="match status" value="1"/>
</dbReference>
<keyword evidence="9" id="KW-0464">Manganese</keyword>
<dbReference type="EMBL" id="JASUXU010000019">
    <property type="protein sequence ID" value="KAK0321759.1"/>
    <property type="molecule type" value="Genomic_DNA"/>
</dbReference>
<dbReference type="GO" id="GO:0046553">
    <property type="term" value="F:D-malate dehydrogenase (decarboxylating) (NAD+) activity"/>
    <property type="evidence" value="ECO:0007669"/>
    <property type="project" value="UniProtKB-EC"/>
</dbReference>
<reference evidence="13" key="3">
    <citation type="submission" date="2023-06" db="EMBL/GenBank/DDBJ databases">
        <title>Black Yeasts Isolated from many extreme environments.</title>
        <authorList>
            <person name="Coleine C."/>
            <person name="Stajich J.E."/>
            <person name="Selbmann L."/>
        </authorList>
    </citation>
    <scope>NUCLEOTIDE SEQUENCE</scope>
    <source>
        <strain evidence="13">CCFEE 5200</strain>
    </source>
</reference>
<evidence type="ECO:0000256" key="5">
    <source>
        <dbReference type="ARBA" id="ARBA00022723"/>
    </source>
</evidence>
<evidence type="ECO:0000256" key="6">
    <source>
        <dbReference type="ARBA" id="ARBA00022842"/>
    </source>
</evidence>
<reference evidence="12" key="2">
    <citation type="submission" date="2021-12" db="EMBL/GenBank/DDBJ databases">
        <title>Black yeast isolated from Biological Soil Crust.</title>
        <authorList>
            <person name="Kurbessoian T."/>
        </authorList>
    </citation>
    <scope>NUCLEOTIDE SEQUENCE</scope>
    <source>
        <strain evidence="12">CCFEE 5208</strain>
    </source>
</reference>
<dbReference type="Proteomes" id="UP000310066">
    <property type="component" value="Unassembled WGS sequence"/>
</dbReference>
<keyword evidence="7" id="KW-0560">Oxidoreductase</keyword>
<dbReference type="InterPro" id="IPR011829">
    <property type="entry name" value="TTC_DH"/>
</dbReference>
<organism evidence="14 15">
    <name type="scientific">Friedmanniomyces endolithicus</name>
    <dbReference type="NCBI Taxonomy" id="329885"/>
    <lineage>
        <taxon>Eukaryota</taxon>
        <taxon>Fungi</taxon>
        <taxon>Dikarya</taxon>
        <taxon>Ascomycota</taxon>
        <taxon>Pezizomycotina</taxon>
        <taxon>Dothideomycetes</taxon>
        <taxon>Dothideomycetidae</taxon>
        <taxon>Mycosphaerellales</taxon>
        <taxon>Teratosphaeriaceae</taxon>
        <taxon>Friedmanniomyces</taxon>
    </lineage>
</organism>
<dbReference type="PANTHER" id="PTHR43275">
    <property type="entry name" value="D-MALATE DEHYDROGENASE [DECARBOXYLATING]"/>
    <property type="match status" value="1"/>
</dbReference>
<comment type="caution">
    <text evidence="14">The sequence shown here is derived from an EMBL/GenBank/DDBJ whole genome shotgun (WGS) entry which is preliminary data.</text>
</comment>
<dbReference type="Pfam" id="PF00180">
    <property type="entry name" value="Iso_dh"/>
    <property type="match status" value="1"/>
</dbReference>
<keyword evidence="8" id="KW-0520">NAD</keyword>
<comment type="catalytic activity">
    <reaction evidence="10">
        <text>(R)-malate + NAD(+) = pyruvate + CO2 + NADH</text>
        <dbReference type="Rhea" id="RHEA:18365"/>
        <dbReference type="ChEBI" id="CHEBI:15361"/>
        <dbReference type="ChEBI" id="CHEBI:15588"/>
        <dbReference type="ChEBI" id="CHEBI:16526"/>
        <dbReference type="ChEBI" id="CHEBI:57540"/>
        <dbReference type="ChEBI" id="CHEBI:57945"/>
        <dbReference type="EC" id="1.1.1.83"/>
    </reaction>
</comment>
<dbReference type="Proteomes" id="UP001168146">
    <property type="component" value="Unassembled WGS sequence"/>
</dbReference>
<evidence type="ECO:0000256" key="9">
    <source>
        <dbReference type="ARBA" id="ARBA00023211"/>
    </source>
</evidence>
<dbReference type="AlphaFoldDB" id="A0A4U0UIM2"/>
<evidence type="ECO:0000313" key="12">
    <source>
        <dbReference type="EMBL" id="KAK0321759.1"/>
    </source>
</evidence>
<keyword evidence="16" id="KW-1185">Reference proteome</keyword>
<proteinExistence type="inferred from homology"/>
<dbReference type="EC" id="1.1.1.83" evidence="4"/>
<dbReference type="InterPro" id="IPR024084">
    <property type="entry name" value="IsoPropMal-DH-like_dom"/>
</dbReference>
<reference evidence="14 15" key="1">
    <citation type="submission" date="2017-03" db="EMBL/GenBank/DDBJ databases">
        <title>Genomes of endolithic fungi from Antarctica.</title>
        <authorList>
            <person name="Coleine C."/>
            <person name="Masonjones S."/>
            <person name="Stajich J.E."/>
        </authorList>
    </citation>
    <scope>NUCLEOTIDE SEQUENCE [LARGE SCALE GENOMIC DNA]</scope>
    <source>
        <strain evidence="14 15">CCFEE 5311</strain>
    </source>
</reference>
<dbReference type="GO" id="GO:0051287">
    <property type="term" value="F:NAD binding"/>
    <property type="evidence" value="ECO:0007669"/>
    <property type="project" value="InterPro"/>
</dbReference>
<protein>
    <recommendedName>
        <fullName evidence="4">D-malate dehydrogenase (decarboxylating)</fullName>
        <ecNumber evidence="4">1.1.1.83</ecNumber>
    </recommendedName>
</protein>
<dbReference type="STRING" id="329885.A0A4U0UIM2"/>
<evidence type="ECO:0000259" key="11">
    <source>
        <dbReference type="SMART" id="SM01329"/>
    </source>
</evidence>
<dbReference type="PROSITE" id="PS00470">
    <property type="entry name" value="IDH_IMDH"/>
    <property type="match status" value="1"/>
</dbReference>
<sequence length="371" mass="40744">MSPSEKKVYRIAAIPGDGIGVDITEAAVKVLDKVAETNGTFSFTYTTFDWSSKAYLQRGYYMPDDWATQLRAHDAIYFGAVGWPDVPDHISLWQMILPIRQQMNQYVNVRPTRILRGTRAPVSQLQEKPGDLDWIIVRENSEGEYAGQGGTTHGHAENAVATELAIFTRVGIERIMRFAFETAKGRPRRKLTMVTKSNAQRHGMVLWDRVFYEVAKEYEGVVEHDKMLVDAMTVRMVNKPESMDTIVATNLHADILSDLAAALAGSIGIAPSSNLDPTRKNPSMFEPIHGSAPDIAGQGIANPVGAFWSAAEMVRWLGKGELDTVADQLMQAIENVTGEPKTRTRDMGGSAGTEEVTAAVCAEIGKVCGKQ</sequence>
<dbReference type="SUPFAM" id="SSF53659">
    <property type="entry name" value="Isocitrate/Isopropylmalate dehydrogenase-like"/>
    <property type="match status" value="1"/>
</dbReference>
<dbReference type="EMBL" id="NAJP01000069">
    <property type="protein sequence ID" value="TKA35424.1"/>
    <property type="molecule type" value="Genomic_DNA"/>
</dbReference>
<evidence type="ECO:0000256" key="2">
    <source>
        <dbReference type="ARBA" id="ARBA00001946"/>
    </source>
</evidence>
<keyword evidence="6" id="KW-0460">Magnesium</keyword>
<evidence type="ECO:0000256" key="4">
    <source>
        <dbReference type="ARBA" id="ARBA00013126"/>
    </source>
</evidence>
<dbReference type="GO" id="GO:0000287">
    <property type="term" value="F:magnesium ion binding"/>
    <property type="evidence" value="ECO:0007669"/>
    <property type="project" value="InterPro"/>
</dbReference>
<evidence type="ECO:0000313" key="16">
    <source>
        <dbReference type="Proteomes" id="UP001175353"/>
    </source>
</evidence>
<accession>A0A4U0UIM2</accession>
<evidence type="ECO:0000313" key="14">
    <source>
        <dbReference type="EMBL" id="TKA35424.1"/>
    </source>
</evidence>
<dbReference type="InterPro" id="IPR019818">
    <property type="entry name" value="IsoCit/isopropylmalate_DH_CS"/>
</dbReference>
<dbReference type="Gene3D" id="3.40.718.10">
    <property type="entry name" value="Isopropylmalate Dehydrogenase"/>
    <property type="match status" value="1"/>
</dbReference>